<sequence length="55" mass="6236">MAFCAYMCLPLATTGVITQPAPGLNRDKQETITNHFFMHHGELTNSFVNCYKCRL</sequence>
<protein>
    <submittedName>
        <fullName evidence="1">Uncharacterized protein</fullName>
    </submittedName>
</protein>
<organism evidence="1 2">
    <name type="scientific">Candidatus Magnetobacterium bavaricum</name>
    <dbReference type="NCBI Taxonomy" id="29290"/>
    <lineage>
        <taxon>Bacteria</taxon>
        <taxon>Pseudomonadati</taxon>
        <taxon>Nitrospirota</taxon>
        <taxon>Thermodesulfovibrionia</taxon>
        <taxon>Thermodesulfovibrionales</taxon>
        <taxon>Candidatus Magnetobacteriaceae</taxon>
        <taxon>Candidatus Magnetobacterium</taxon>
    </lineage>
</organism>
<gene>
    <name evidence="1" type="ORF">MBAV_003950</name>
</gene>
<reference evidence="1 2" key="1">
    <citation type="submission" date="2015-02" db="EMBL/GenBank/DDBJ databases">
        <title>Single-cell genomics of uncultivated deep-branching MTB reveals a conserved set of magnetosome genes.</title>
        <authorList>
            <person name="Kolinko S."/>
            <person name="Richter M."/>
            <person name="Glockner F.O."/>
            <person name="Brachmann A."/>
            <person name="Schuler D."/>
        </authorList>
    </citation>
    <scope>NUCLEOTIDE SEQUENCE [LARGE SCALE GENOMIC DNA]</scope>
    <source>
        <strain evidence="1">TM-1</strain>
    </source>
</reference>
<proteinExistence type="predicted"/>
<comment type="caution">
    <text evidence="1">The sequence shown here is derived from an EMBL/GenBank/DDBJ whole genome shotgun (WGS) entry which is preliminary data.</text>
</comment>
<keyword evidence="2" id="KW-1185">Reference proteome</keyword>
<dbReference type="Proteomes" id="UP000033423">
    <property type="component" value="Unassembled WGS sequence"/>
</dbReference>
<evidence type="ECO:0000313" key="2">
    <source>
        <dbReference type="Proteomes" id="UP000033423"/>
    </source>
</evidence>
<name>A0A0F3GPX8_9BACT</name>
<dbReference type="EMBL" id="LACI01001702">
    <property type="protein sequence ID" value="KJU83862.1"/>
    <property type="molecule type" value="Genomic_DNA"/>
</dbReference>
<dbReference type="AlphaFoldDB" id="A0A0F3GPX8"/>
<accession>A0A0F3GPX8</accession>
<evidence type="ECO:0000313" key="1">
    <source>
        <dbReference type="EMBL" id="KJU83862.1"/>
    </source>
</evidence>